<feature type="region of interest" description="Disordered" evidence="1">
    <location>
        <begin position="1"/>
        <end position="23"/>
    </location>
</feature>
<dbReference type="EMBL" id="BAAAMQ010000012">
    <property type="protein sequence ID" value="GAA2110395.1"/>
    <property type="molecule type" value="Genomic_DNA"/>
</dbReference>
<evidence type="ECO:0000313" key="3">
    <source>
        <dbReference type="EMBL" id="GAA2110395.1"/>
    </source>
</evidence>
<reference evidence="4" key="1">
    <citation type="journal article" date="2019" name="Int. J. Syst. Evol. Microbiol.">
        <title>The Global Catalogue of Microorganisms (GCM) 10K type strain sequencing project: providing services to taxonomists for standard genome sequencing and annotation.</title>
        <authorList>
            <consortium name="The Broad Institute Genomics Platform"/>
            <consortium name="The Broad Institute Genome Sequencing Center for Infectious Disease"/>
            <person name="Wu L."/>
            <person name="Ma J."/>
        </authorList>
    </citation>
    <scope>NUCLEOTIDE SEQUENCE [LARGE SCALE GENOMIC DNA]</scope>
    <source>
        <strain evidence="4">JCM 13813</strain>
    </source>
</reference>
<protein>
    <recommendedName>
        <fullName evidence="5">Helix-turn-helix domain-containing protein</fullName>
    </recommendedName>
</protein>
<dbReference type="PANTHER" id="PTHR34475:SF1">
    <property type="entry name" value="CYTOSKELETON PROTEIN RODZ"/>
    <property type="match status" value="1"/>
</dbReference>
<dbReference type="RefSeq" id="WP_231251647.1">
    <property type="nucleotide sequence ID" value="NZ_BAAAMQ010000012.1"/>
</dbReference>
<feature type="transmembrane region" description="Helical" evidence="2">
    <location>
        <begin position="38"/>
        <end position="56"/>
    </location>
</feature>
<keyword evidence="4" id="KW-1185">Reference proteome</keyword>
<keyword evidence="2" id="KW-1133">Transmembrane helix</keyword>
<dbReference type="Proteomes" id="UP001501161">
    <property type="component" value="Unassembled WGS sequence"/>
</dbReference>
<organism evidence="3 4">
    <name type="scientific">Nocardioides furvisabuli</name>
    <dbReference type="NCBI Taxonomy" id="375542"/>
    <lineage>
        <taxon>Bacteria</taxon>
        <taxon>Bacillati</taxon>
        <taxon>Actinomycetota</taxon>
        <taxon>Actinomycetes</taxon>
        <taxon>Propionibacteriales</taxon>
        <taxon>Nocardioidaceae</taxon>
        <taxon>Nocardioides</taxon>
    </lineage>
</organism>
<dbReference type="CDD" id="cd00093">
    <property type="entry name" value="HTH_XRE"/>
    <property type="match status" value="1"/>
</dbReference>
<evidence type="ECO:0000256" key="2">
    <source>
        <dbReference type="SAM" id="Phobius"/>
    </source>
</evidence>
<feature type="transmembrane region" description="Helical" evidence="2">
    <location>
        <begin position="68"/>
        <end position="86"/>
    </location>
</feature>
<proteinExistence type="predicted"/>
<feature type="compositionally biased region" description="Basic and acidic residues" evidence="1">
    <location>
        <begin position="1"/>
        <end position="14"/>
    </location>
</feature>
<dbReference type="InterPro" id="IPR050400">
    <property type="entry name" value="Bact_Cytoskel_RodZ"/>
</dbReference>
<keyword evidence="2" id="KW-0812">Transmembrane</keyword>
<dbReference type="InterPro" id="IPR001387">
    <property type="entry name" value="Cro/C1-type_HTH"/>
</dbReference>
<dbReference type="InterPro" id="IPR010982">
    <property type="entry name" value="Lambda_DNA-bd_dom_sf"/>
</dbReference>
<dbReference type="PANTHER" id="PTHR34475">
    <property type="match status" value="1"/>
</dbReference>
<dbReference type="Gene3D" id="1.10.260.40">
    <property type="entry name" value="lambda repressor-like DNA-binding domains"/>
    <property type="match status" value="1"/>
</dbReference>
<evidence type="ECO:0008006" key="5">
    <source>
        <dbReference type="Google" id="ProtNLM"/>
    </source>
</evidence>
<evidence type="ECO:0000313" key="4">
    <source>
        <dbReference type="Proteomes" id="UP001501161"/>
    </source>
</evidence>
<keyword evidence="2" id="KW-0472">Membrane</keyword>
<accession>A0ABP5J4G1</accession>
<name>A0ABP5J4G1_9ACTN</name>
<gene>
    <name evidence="3" type="ORF">GCM10009726_25880</name>
</gene>
<evidence type="ECO:0000256" key="1">
    <source>
        <dbReference type="SAM" id="MobiDB-lite"/>
    </source>
</evidence>
<dbReference type="Pfam" id="PF13413">
    <property type="entry name" value="HTH_25"/>
    <property type="match status" value="1"/>
</dbReference>
<sequence>MGAAMHETEVHADETGQGSGHGDVLSVAPDVVEVRRHAGVAAGVGLTASAVAIAYLGRATQSGSALDWAFVVAMGLLGAYWLVGLVDSRTPLLVADAQGIRIRLGRTWRGLPWTAVHHVEHTPRRDLLHDGRLVVVPHNLELIEAELTGAGKRHTSFSRLLHGAPFAVPLGLSTRVVGAGDDLSQALVRVARDAGQVVVLEDVAVADVAAEDSPSAEAPVVEEPVEELVASPTPAALRETGAGRRSEVRRDIDDSEVAELEGRELRRPGRVSLVEETQSWGDRVRAIAHPGEPVEPLVLDDFEVEPAEDPVIGPELAAARTRLGLTVDQLADRTRIRPHVIEAVEVDDFEPCGGDFYARGHLRTLARVLGIDVAPLLASYDERYAHAPINPRRVFEAELATGVNGSIRGTRGGPNWSVLVAVVMALVLAWSIARLVMDTPPELRGTNPVLNGSGGPQGAGNAPPAEPVAVVVSAPGGGARIVVRDGAGEEVFGGALAAGQSREMEASPPVRVMSTDGAVTVSIAGAEARAIGEAGVSGQGTFVAP</sequence>
<comment type="caution">
    <text evidence="3">The sequence shown here is derived from an EMBL/GenBank/DDBJ whole genome shotgun (WGS) entry which is preliminary data.</text>
</comment>